<accession>A0A382RXE5</accession>
<feature type="non-terminal residue" evidence="3">
    <location>
        <position position="61"/>
    </location>
</feature>
<dbReference type="GO" id="GO:0005886">
    <property type="term" value="C:plasma membrane"/>
    <property type="evidence" value="ECO:0007669"/>
    <property type="project" value="UniProtKB-SubCell"/>
</dbReference>
<dbReference type="EMBL" id="UINC01124907">
    <property type="protein sequence ID" value="SVD02364.1"/>
    <property type="molecule type" value="Genomic_DNA"/>
</dbReference>
<name>A0A382RXE5_9ZZZZ</name>
<sequence length="61" mass="6885">MVYLIGIFAPLLAPYDYTETNLLKTQAGPDFENWLGTDRLGRDILSRVIWGIQTTVIVTIT</sequence>
<dbReference type="AlphaFoldDB" id="A0A382RXE5"/>
<reference evidence="3" key="1">
    <citation type="submission" date="2018-05" db="EMBL/GenBank/DDBJ databases">
        <authorList>
            <person name="Lanie J.A."/>
            <person name="Ng W.-L."/>
            <person name="Kazmierczak K.M."/>
            <person name="Andrzejewski T.M."/>
            <person name="Davidsen T.M."/>
            <person name="Wayne K.J."/>
            <person name="Tettelin H."/>
            <person name="Glass J.I."/>
            <person name="Rusch D."/>
            <person name="Podicherti R."/>
            <person name="Tsui H.-C.T."/>
            <person name="Winkler M.E."/>
        </authorList>
    </citation>
    <scope>NUCLEOTIDE SEQUENCE</scope>
</reference>
<evidence type="ECO:0008006" key="4">
    <source>
        <dbReference type="Google" id="ProtNLM"/>
    </source>
</evidence>
<dbReference type="PANTHER" id="PTHR43386:SF1">
    <property type="entry name" value="D,D-DIPEPTIDE TRANSPORT SYSTEM PERMEASE PROTEIN DDPC-RELATED"/>
    <property type="match status" value="1"/>
</dbReference>
<evidence type="ECO:0000256" key="1">
    <source>
        <dbReference type="ARBA" id="ARBA00004651"/>
    </source>
</evidence>
<protein>
    <recommendedName>
        <fullName evidence="4">ABC transmembrane type-1 domain-containing protein</fullName>
    </recommendedName>
</protein>
<dbReference type="PANTHER" id="PTHR43386">
    <property type="entry name" value="OLIGOPEPTIDE TRANSPORT SYSTEM PERMEASE PROTEIN APPC"/>
    <property type="match status" value="1"/>
</dbReference>
<evidence type="ECO:0000256" key="2">
    <source>
        <dbReference type="ARBA" id="ARBA00022448"/>
    </source>
</evidence>
<proteinExistence type="predicted"/>
<organism evidence="3">
    <name type="scientific">marine metagenome</name>
    <dbReference type="NCBI Taxonomy" id="408172"/>
    <lineage>
        <taxon>unclassified sequences</taxon>
        <taxon>metagenomes</taxon>
        <taxon>ecological metagenomes</taxon>
    </lineage>
</organism>
<gene>
    <name evidence="3" type="ORF">METZ01_LOCUS355218</name>
</gene>
<comment type="subcellular location">
    <subcellularLocation>
        <location evidence="1">Cell membrane</location>
        <topology evidence="1">Multi-pass membrane protein</topology>
    </subcellularLocation>
</comment>
<keyword evidence="2" id="KW-0813">Transport</keyword>
<dbReference type="InterPro" id="IPR050366">
    <property type="entry name" value="BP-dependent_transpt_permease"/>
</dbReference>
<evidence type="ECO:0000313" key="3">
    <source>
        <dbReference type="EMBL" id="SVD02364.1"/>
    </source>
</evidence>